<gene>
    <name evidence="14" type="ORF">A8950_3868</name>
</gene>
<comment type="similarity">
    <text evidence="2 12">Belongs to the SecG family.</text>
</comment>
<keyword evidence="8 12" id="KW-1133">Transmembrane helix</keyword>
<evidence type="ECO:0000256" key="1">
    <source>
        <dbReference type="ARBA" id="ARBA00004651"/>
    </source>
</evidence>
<dbReference type="NCBIfam" id="TIGR00810">
    <property type="entry name" value="secG"/>
    <property type="match status" value="1"/>
</dbReference>
<keyword evidence="10 12" id="KW-0472">Membrane</keyword>
<evidence type="ECO:0000256" key="11">
    <source>
        <dbReference type="ARBA" id="ARBA00025182"/>
    </source>
</evidence>
<dbReference type="InterPro" id="IPR004692">
    <property type="entry name" value="SecG"/>
</dbReference>
<dbReference type="GO" id="GO:0005886">
    <property type="term" value="C:plasma membrane"/>
    <property type="evidence" value="ECO:0007669"/>
    <property type="project" value="UniProtKB-SubCell"/>
</dbReference>
<reference evidence="14 15" key="1">
    <citation type="submission" date="2019-03" db="EMBL/GenBank/DDBJ databases">
        <title>Genomic Encyclopedia of Type Strains, Phase III (KMG-III): the genomes of soil and plant-associated and newly described type strains.</title>
        <authorList>
            <person name="Whitman W."/>
        </authorList>
    </citation>
    <scope>NUCLEOTIDE SEQUENCE [LARGE SCALE GENOMIC DNA]</scope>
    <source>
        <strain evidence="14 15">CGMCC 1.7660</strain>
    </source>
</reference>
<comment type="subcellular location">
    <subcellularLocation>
        <location evidence="1 12">Cell membrane</location>
        <topology evidence="1 12">Multi-pass membrane protein</topology>
    </subcellularLocation>
</comment>
<dbReference type="Proteomes" id="UP000295783">
    <property type="component" value="Unassembled WGS sequence"/>
</dbReference>
<organism evidence="14 15">
    <name type="scientific">Dongia mobilis</name>
    <dbReference type="NCBI Taxonomy" id="578943"/>
    <lineage>
        <taxon>Bacteria</taxon>
        <taxon>Pseudomonadati</taxon>
        <taxon>Pseudomonadota</taxon>
        <taxon>Alphaproteobacteria</taxon>
        <taxon>Rhodospirillales</taxon>
        <taxon>Dongiaceae</taxon>
        <taxon>Dongia</taxon>
    </lineage>
</organism>
<keyword evidence="7 12" id="KW-0653">Protein transport</keyword>
<evidence type="ECO:0000256" key="13">
    <source>
        <dbReference type="SAM" id="MobiDB-lite"/>
    </source>
</evidence>
<feature type="region of interest" description="Disordered" evidence="13">
    <location>
        <begin position="84"/>
        <end position="125"/>
    </location>
</feature>
<dbReference type="GO" id="GO:0043952">
    <property type="term" value="P:protein transport by the Sec complex"/>
    <property type="evidence" value="ECO:0007669"/>
    <property type="project" value="TreeGrafter"/>
</dbReference>
<evidence type="ECO:0000256" key="7">
    <source>
        <dbReference type="ARBA" id="ARBA00022927"/>
    </source>
</evidence>
<protein>
    <recommendedName>
        <fullName evidence="3 12">Protein-export membrane protein SecG</fullName>
    </recommendedName>
</protein>
<comment type="function">
    <text evidence="11 12">Involved in protein export. Participates in an early event of protein translocation.</text>
</comment>
<feature type="transmembrane region" description="Helical" evidence="12">
    <location>
        <begin position="6"/>
        <end position="26"/>
    </location>
</feature>
<name>A0A4R6WDE1_9PROT</name>
<dbReference type="GO" id="GO:0009306">
    <property type="term" value="P:protein secretion"/>
    <property type="evidence" value="ECO:0007669"/>
    <property type="project" value="UniProtKB-UniRule"/>
</dbReference>
<dbReference type="AlphaFoldDB" id="A0A4R6WDE1"/>
<evidence type="ECO:0000256" key="4">
    <source>
        <dbReference type="ARBA" id="ARBA00022448"/>
    </source>
</evidence>
<dbReference type="RefSeq" id="WP_133615289.1">
    <property type="nucleotide sequence ID" value="NZ_SNYW01000014.1"/>
</dbReference>
<comment type="caution">
    <text evidence="12">Lacks conserved residue(s) required for the propagation of feature annotation.</text>
</comment>
<keyword evidence="5 12" id="KW-1003">Cell membrane</keyword>
<keyword evidence="4 12" id="KW-0813">Transport</keyword>
<dbReference type="GO" id="GO:0065002">
    <property type="term" value="P:intracellular protein transmembrane transport"/>
    <property type="evidence" value="ECO:0007669"/>
    <property type="project" value="TreeGrafter"/>
</dbReference>
<dbReference type="PRINTS" id="PR01651">
    <property type="entry name" value="SECGEXPORT"/>
</dbReference>
<comment type="caution">
    <text evidence="14">The sequence shown here is derived from an EMBL/GenBank/DDBJ whole genome shotgun (WGS) entry which is preliminary data.</text>
</comment>
<keyword evidence="9 12" id="KW-0811">Translocation</keyword>
<evidence type="ECO:0000256" key="5">
    <source>
        <dbReference type="ARBA" id="ARBA00022475"/>
    </source>
</evidence>
<evidence type="ECO:0000256" key="3">
    <source>
        <dbReference type="ARBA" id="ARBA00017876"/>
    </source>
</evidence>
<dbReference type="PANTHER" id="PTHR34182">
    <property type="entry name" value="PROTEIN-EXPORT MEMBRANE PROTEIN SECG"/>
    <property type="match status" value="1"/>
</dbReference>
<dbReference type="EMBL" id="SNYW01000014">
    <property type="protein sequence ID" value="TDQ77713.1"/>
    <property type="molecule type" value="Genomic_DNA"/>
</dbReference>
<evidence type="ECO:0000313" key="14">
    <source>
        <dbReference type="EMBL" id="TDQ77713.1"/>
    </source>
</evidence>
<dbReference type="GO" id="GO:0015450">
    <property type="term" value="F:protein-transporting ATPase activity"/>
    <property type="evidence" value="ECO:0007669"/>
    <property type="project" value="UniProtKB-UniRule"/>
</dbReference>
<evidence type="ECO:0000256" key="6">
    <source>
        <dbReference type="ARBA" id="ARBA00022692"/>
    </source>
</evidence>
<dbReference type="PANTHER" id="PTHR34182:SF1">
    <property type="entry name" value="PROTEIN-EXPORT MEMBRANE PROTEIN SECG"/>
    <property type="match status" value="1"/>
</dbReference>
<evidence type="ECO:0000256" key="8">
    <source>
        <dbReference type="ARBA" id="ARBA00022989"/>
    </source>
</evidence>
<keyword evidence="15" id="KW-1185">Reference proteome</keyword>
<dbReference type="Pfam" id="PF03840">
    <property type="entry name" value="SecG"/>
    <property type="match status" value="1"/>
</dbReference>
<evidence type="ECO:0000256" key="12">
    <source>
        <dbReference type="RuleBase" id="RU365087"/>
    </source>
</evidence>
<sequence>MLGALVPVILAVHVIIAVFLVGLILTQKNEGGLGGLGGGASGGMAGFLSGRAQANLLTRATKWLAVAFFCTSLALAYADSHSAKREPLVGGTSTSAPAAPVSTDSVPVEQPAPAAPAEPVAPSGQ</sequence>
<accession>A0A4R6WDE1</accession>
<evidence type="ECO:0000256" key="9">
    <source>
        <dbReference type="ARBA" id="ARBA00023010"/>
    </source>
</evidence>
<evidence type="ECO:0000256" key="10">
    <source>
        <dbReference type="ARBA" id="ARBA00023136"/>
    </source>
</evidence>
<dbReference type="OrthoDB" id="7392242at2"/>
<feature type="compositionally biased region" description="Low complexity" evidence="13">
    <location>
        <begin position="106"/>
        <end position="125"/>
    </location>
</feature>
<evidence type="ECO:0000256" key="2">
    <source>
        <dbReference type="ARBA" id="ARBA00008445"/>
    </source>
</evidence>
<keyword evidence="6 12" id="KW-0812">Transmembrane</keyword>
<evidence type="ECO:0000313" key="15">
    <source>
        <dbReference type="Proteomes" id="UP000295783"/>
    </source>
</evidence>
<proteinExistence type="inferred from homology"/>